<feature type="signal peptide" evidence="8">
    <location>
        <begin position="1"/>
        <end position="18"/>
    </location>
</feature>
<evidence type="ECO:0000256" key="1">
    <source>
        <dbReference type="ARBA" id="ARBA00004635"/>
    </source>
</evidence>
<name>A0A2T0W5P2_9LACT</name>
<feature type="lipid moiety-binding region" description="S-diacylglycerol cysteine" evidence="7">
    <location>
        <position position="20"/>
    </location>
</feature>
<evidence type="ECO:0000313" key="9">
    <source>
        <dbReference type="EMBL" id="PRY81368.1"/>
    </source>
</evidence>
<dbReference type="Gene3D" id="3.40.190.10">
    <property type="entry name" value="Periplasmic binding protein-like II"/>
    <property type="match status" value="2"/>
</dbReference>
<evidence type="ECO:0000256" key="8">
    <source>
        <dbReference type="SAM" id="SignalP"/>
    </source>
</evidence>
<evidence type="ECO:0000313" key="10">
    <source>
        <dbReference type="Proteomes" id="UP000238205"/>
    </source>
</evidence>
<keyword evidence="2 8" id="KW-0732">Signal</keyword>
<comment type="similarity">
    <text evidence="6">Belongs to the nlpA lipoprotein family.</text>
</comment>
<evidence type="ECO:0000256" key="3">
    <source>
        <dbReference type="ARBA" id="ARBA00023136"/>
    </source>
</evidence>
<comment type="caution">
    <text evidence="9">The sequence shown here is derived from an EMBL/GenBank/DDBJ whole genome shotgun (WGS) entry which is preliminary data.</text>
</comment>
<proteinExistence type="inferred from homology"/>
<keyword evidence="3" id="KW-0472">Membrane</keyword>
<dbReference type="RefSeq" id="WP_106194468.1">
    <property type="nucleotide sequence ID" value="NZ_PVTO01000018.1"/>
</dbReference>
<accession>A0A2T0W5P2</accession>
<dbReference type="InterPro" id="IPR004872">
    <property type="entry name" value="Lipoprotein_NlpA"/>
</dbReference>
<organism evidence="9 10">
    <name type="scientific">Alkalibacterium olivapovliticus</name>
    <dbReference type="NCBI Taxonomy" id="99907"/>
    <lineage>
        <taxon>Bacteria</taxon>
        <taxon>Bacillati</taxon>
        <taxon>Bacillota</taxon>
        <taxon>Bacilli</taxon>
        <taxon>Lactobacillales</taxon>
        <taxon>Carnobacteriaceae</taxon>
        <taxon>Alkalibacterium</taxon>
    </lineage>
</organism>
<dbReference type="Proteomes" id="UP000238205">
    <property type="component" value="Unassembled WGS sequence"/>
</dbReference>
<dbReference type="EMBL" id="PVTO01000018">
    <property type="protein sequence ID" value="PRY81368.1"/>
    <property type="molecule type" value="Genomic_DNA"/>
</dbReference>
<evidence type="ECO:0000256" key="6">
    <source>
        <dbReference type="PIRNR" id="PIRNR002854"/>
    </source>
</evidence>
<dbReference type="Pfam" id="PF03180">
    <property type="entry name" value="Lipoprotein_9"/>
    <property type="match status" value="1"/>
</dbReference>
<dbReference type="OrthoDB" id="9812878at2"/>
<evidence type="ECO:0000256" key="5">
    <source>
        <dbReference type="ARBA" id="ARBA00023288"/>
    </source>
</evidence>
<keyword evidence="5 6" id="KW-0449">Lipoprotein</keyword>
<protein>
    <recommendedName>
        <fullName evidence="6">Lipoprotein</fullName>
    </recommendedName>
</protein>
<dbReference type="AlphaFoldDB" id="A0A2T0W5P2"/>
<evidence type="ECO:0000256" key="4">
    <source>
        <dbReference type="ARBA" id="ARBA00023139"/>
    </source>
</evidence>
<dbReference type="PANTHER" id="PTHR30429:SF3">
    <property type="entry name" value="LIPOPROTEIN"/>
    <property type="match status" value="1"/>
</dbReference>
<keyword evidence="4" id="KW-0564">Palmitate</keyword>
<sequence length="265" mass="28585">MKKGLLALLSIIFIGVLAACGNDGETVRLGVVGENNEVWENVRDRLAEEDIILELVSFSDYQTPNVALADGDIELNAFQTVIFLEDFNTDTGNDLTPIGDTTLNPLGIYSEQVEDVADIQEGDTIVIPNDASNEGRALILLQSAGLIEVAPEAGNYPLVDDVTANPLNLNLVTVAGNQTARSLTDAAAGVINVGMAVDAGFIPSQDAIFLEPVDEESEPYTNAIVVRSEDVDNDVYQRIVEVYQTDETAELIRETTQNSSIPVWE</sequence>
<evidence type="ECO:0000256" key="2">
    <source>
        <dbReference type="ARBA" id="ARBA00022729"/>
    </source>
</evidence>
<dbReference type="PANTHER" id="PTHR30429">
    <property type="entry name" value="D-METHIONINE-BINDING LIPOPROTEIN METQ"/>
    <property type="match status" value="1"/>
</dbReference>
<evidence type="ECO:0000256" key="7">
    <source>
        <dbReference type="PIRSR" id="PIRSR002854-1"/>
    </source>
</evidence>
<dbReference type="SUPFAM" id="SSF53850">
    <property type="entry name" value="Periplasmic binding protein-like II"/>
    <property type="match status" value="1"/>
</dbReference>
<dbReference type="GO" id="GO:0016020">
    <property type="term" value="C:membrane"/>
    <property type="evidence" value="ECO:0007669"/>
    <property type="project" value="UniProtKB-SubCell"/>
</dbReference>
<comment type="subcellular location">
    <subcellularLocation>
        <location evidence="1">Membrane</location>
        <topology evidence="1">Lipid-anchor</topology>
    </subcellularLocation>
</comment>
<reference evidence="9 10" key="1">
    <citation type="submission" date="2018-03" db="EMBL/GenBank/DDBJ databases">
        <title>Genomic Encyclopedia of Archaeal and Bacterial Type Strains, Phase II (KMG-II): from individual species to whole genera.</title>
        <authorList>
            <person name="Goeker M."/>
        </authorList>
    </citation>
    <scope>NUCLEOTIDE SEQUENCE [LARGE SCALE GENOMIC DNA]</scope>
    <source>
        <strain evidence="9 10">DSM 13175</strain>
    </source>
</reference>
<keyword evidence="10" id="KW-1185">Reference proteome</keyword>
<feature type="chain" id="PRO_5039692109" description="Lipoprotein" evidence="8">
    <location>
        <begin position="19"/>
        <end position="265"/>
    </location>
</feature>
<dbReference type="PROSITE" id="PS51257">
    <property type="entry name" value="PROKAR_LIPOPROTEIN"/>
    <property type="match status" value="1"/>
</dbReference>
<dbReference type="PIRSF" id="PIRSF002854">
    <property type="entry name" value="MetQ"/>
    <property type="match status" value="1"/>
</dbReference>
<gene>
    <name evidence="9" type="ORF">CLV38_11818</name>
</gene>